<dbReference type="STRING" id="632955.GCA_000829675_03522"/>
<evidence type="ECO:0000256" key="2">
    <source>
        <dbReference type="ARBA" id="ARBA00022692"/>
    </source>
</evidence>
<dbReference type="Pfam" id="PF06305">
    <property type="entry name" value="LapA_dom"/>
    <property type="match status" value="1"/>
</dbReference>
<keyword evidence="2 5" id="KW-0812">Transmembrane</keyword>
<name>S3NJ20_9GAMM</name>
<accession>S3NJ20</accession>
<dbReference type="PATRIC" id="fig|421052.3.peg.1638"/>
<dbReference type="EMBL" id="ATGI01000021">
    <property type="protein sequence ID" value="EPF74314.1"/>
    <property type="molecule type" value="Genomic_DNA"/>
</dbReference>
<evidence type="ECO:0000256" key="4">
    <source>
        <dbReference type="ARBA" id="ARBA00023136"/>
    </source>
</evidence>
<dbReference type="InterPro" id="IPR010445">
    <property type="entry name" value="LapA_dom"/>
</dbReference>
<feature type="transmembrane region" description="Helical" evidence="5">
    <location>
        <begin position="42"/>
        <end position="67"/>
    </location>
</feature>
<protein>
    <recommendedName>
        <fullName evidence="6">Lipopolysaccharide assembly protein A domain-containing protein</fullName>
    </recommendedName>
</protein>
<dbReference type="RefSeq" id="WP_016656089.1">
    <property type="nucleotide sequence ID" value="NZ_KE340353.1"/>
</dbReference>
<evidence type="ECO:0000256" key="3">
    <source>
        <dbReference type="ARBA" id="ARBA00022989"/>
    </source>
</evidence>
<evidence type="ECO:0000313" key="7">
    <source>
        <dbReference type="EMBL" id="EPF74314.1"/>
    </source>
</evidence>
<gene>
    <name evidence="7" type="ORF">F945_01681</name>
</gene>
<organism evidence="7 8">
    <name type="scientific">Acinetobacter rudis CIP 110305</name>
    <dbReference type="NCBI Taxonomy" id="421052"/>
    <lineage>
        <taxon>Bacteria</taxon>
        <taxon>Pseudomonadati</taxon>
        <taxon>Pseudomonadota</taxon>
        <taxon>Gammaproteobacteria</taxon>
        <taxon>Moraxellales</taxon>
        <taxon>Moraxellaceae</taxon>
        <taxon>Acinetobacter</taxon>
    </lineage>
</organism>
<keyword evidence="3 5" id="KW-1133">Transmembrane helix</keyword>
<keyword evidence="8" id="KW-1185">Reference proteome</keyword>
<dbReference type="OrthoDB" id="6658900at2"/>
<dbReference type="Proteomes" id="UP000014568">
    <property type="component" value="Unassembled WGS sequence"/>
</dbReference>
<keyword evidence="1" id="KW-1003">Cell membrane</keyword>
<evidence type="ECO:0000313" key="8">
    <source>
        <dbReference type="Proteomes" id="UP000014568"/>
    </source>
</evidence>
<dbReference type="eggNOG" id="ENOG5033333">
    <property type="taxonomic scope" value="Bacteria"/>
</dbReference>
<sequence length="122" mass="13655">MRYLLVSVLIVIFGYALALVLQNETELPVDLLFTQVPAMRLGLLLLLTLAIGIVIGLLLGVQVFRVFQNSWEIKRLRKDVAHLRKEQIQSAQLAAAEAAANAKHEKTVLEIRPDEDKPTQTL</sequence>
<reference evidence="7 8" key="1">
    <citation type="submission" date="2013-06" db="EMBL/GenBank/DDBJ databases">
        <title>The Genome Sequence of Acinetobacter rudis CIP 110305.</title>
        <authorList>
            <consortium name="The Broad Institute Genome Sequencing Platform"/>
            <consortium name="The Broad Institute Genome Sequencing Center for Infectious Disease"/>
            <person name="Cerqueira G."/>
            <person name="Feldgarden M."/>
            <person name="Courvalin P."/>
            <person name="Perichon B."/>
            <person name="Grillot-Courvalin C."/>
            <person name="Clermont D."/>
            <person name="Rocha E."/>
            <person name="Yoon E.-J."/>
            <person name="Nemec A."/>
            <person name="Young S.K."/>
            <person name="Zeng Q."/>
            <person name="Gargeya S."/>
            <person name="Fitzgerald M."/>
            <person name="Abouelleil A."/>
            <person name="Alvarado L."/>
            <person name="Berlin A.M."/>
            <person name="Chapman S.B."/>
            <person name="Dewar J."/>
            <person name="Goldberg J."/>
            <person name="Griggs A."/>
            <person name="Gujja S."/>
            <person name="Hansen M."/>
            <person name="Howarth C."/>
            <person name="Imamovic A."/>
            <person name="Larimer J."/>
            <person name="McCowan C."/>
            <person name="Murphy C."/>
            <person name="Pearson M."/>
            <person name="Priest M."/>
            <person name="Roberts A."/>
            <person name="Saif S."/>
            <person name="Shea T."/>
            <person name="Sykes S."/>
            <person name="Wortman J."/>
            <person name="Nusbaum C."/>
            <person name="Birren B."/>
        </authorList>
    </citation>
    <scope>NUCLEOTIDE SEQUENCE [LARGE SCALE GENOMIC DNA]</scope>
    <source>
        <strain evidence="7 8">CIP 110305</strain>
    </source>
</reference>
<keyword evidence="4 5" id="KW-0472">Membrane</keyword>
<dbReference type="AlphaFoldDB" id="S3NJ20"/>
<evidence type="ECO:0000256" key="1">
    <source>
        <dbReference type="ARBA" id="ARBA00022475"/>
    </source>
</evidence>
<evidence type="ECO:0000259" key="6">
    <source>
        <dbReference type="Pfam" id="PF06305"/>
    </source>
</evidence>
<feature type="domain" description="Lipopolysaccharide assembly protein A" evidence="6">
    <location>
        <begin position="22"/>
        <end position="86"/>
    </location>
</feature>
<evidence type="ECO:0000256" key="5">
    <source>
        <dbReference type="SAM" id="Phobius"/>
    </source>
</evidence>
<proteinExistence type="predicted"/>
<comment type="caution">
    <text evidence="7">The sequence shown here is derived from an EMBL/GenBank/DDBJ whole genome shotgun (WGS) entry which is preliminary data.</text>
</comment>
<dbReference type="HOGENOM" id="CLU_151302_0_0_6"/>
<dbReference type="GO" id="GO:0005886">
    <property type="term" value="C:plasma membrane"/>
    <property type="evidence" value="ECO:0007669"/>
    <property type="project" value="InterPro"/>
</dbReference>